<keyword evidence="5 6" id="KW-0472">Membrane</keyword>
<dbReference type="PANTHER" id="PTHR14198:SF20">
    <property type="entry name" value="TRANSMEMBRANE 4 L SIX FAMILY MEMBER 1A"/>
    <property type="match status" value="1"/>
</dbReference>
<keyword evidence="7" id="KW-1185">Reference proteome</keyword>
<sequence>MQRSIWEFTIAAGSHIARVLSAVSTAGGDAKELDLETSLLPPLAAPPPYPAPFTAEPGDPCGTILVGETPFRGADAVGTSKKQSTLGATVEASSQRLKTLAVTPENIWQVLQTLNGTVMLNYSKMSTGECTSCIGCTLTPLGICAIMANFLLFMPNGKFLERHEITDFLLYFHGFFGAGLLMFLASSIIVAAGRRGQCANRCGMFISVIFAAVGIAGALYCMIISSMALVEGPLCDTGDGKYIYPFRTNQTENIYLHNRTLWNICKEPKNVILWNIVFLSILLCIGIVEVFLCIIQVFNGIIGVFCGTA</sequence>
<feature type="transmembrane region" description="Helical" evidence="6">
    <location>
        <begin position="133"/>
        <end position="153"/>
    </location>
</feature>
<name>A0A6P8RLL4_GEOSA</name>
<comment type="subcellular location">
    <subcellularLocation>
        <location evidence="1">Membrane</location>
        <topology evidence="1">Multi-pass membrane protein</topology>
    </subcellularLocation>
</comment>
<dbReference type="Pfam" id="PF05805">
    <property type="entry name" value="L6_membrane"/>
    <property type="match status" value="1"/>
</dbReference>
<proteinExistence type="inferred from homology"/>
<protein>
    <submittedName>
        <fullName evidence="8">Transmembrane 4 L6 family member 1-like isoform X1</fullName>
    </submittedName>
</protein>
<dbReference type="OrthoDB" id="9449742at2759"/>
<evidence type="ECO:0000256" key="6">
    <source>
        <dbReference type="SAM" id="Phobius"/>
    </source>
</evidence>
<evidence type="ECO:0000313" key="7">
    <source>
        <dbReference type="Proteomes" id="UP000515159"/>
    </source>
</evidence>
<feature type="transmembrane region" description="Helical" evidence="6">
    <location>
        <begin position="272"/>
        <end position="295"/>
    </location>
</feature>
<evidence type="ECO:0000256" key="1">
    <source>
        <dbReference type="ARBA" id="ARBA00004141"/>
    </source>
</evidence>
<dbReference type="GO" id="GO:0016020">
    <property type="term" value="C:membrane"/>
    <property type="evidence" value="ECO:0007669"/>
    <property type="project" value="UniProtKB-SubCell"/>
</dbReference>
<dbReference type="KEGG" id="gsh:117363086"/>
<evidence type="ECO:0000313" key="8">
    <source>
        <dbReference type="RefSeq" id="XP_033806243.1"/>
    </source>
</evidence>
<comment type="similarity">
    <text evidence="2">Belongs to the L6 tetraspanin family.</text>
</comment>
<dbReference type="PANTHER" id="PTHR14198">
    <property type="entry name" value="TRANSMEMBRANE 4 L6 FAMILY MEMBER 1-RELATED"/>
    <property type="match status" value="1"/>
</dbReference>
<evidence type="ECO:0000256" key="2">
    <source>
        <dbReference type="ARBA" id="ARBA00006193"/>
    </source>
</evidence>
<feature type="transmembrane region" description="Helical" evidence="6">
    <location>
        <begin position="168"/>
        <end position="192"/>
    </location>
</feature>
<dbReference type="GeneID" id="117363086"/>
<reference evidence="8" key="1">
    <citation type="submission" date="2025-08" db="UniProtKB">
        <authorList>
            <consortium name="RefSeq"/>
        </authorList>
    </citation>
    <scope>IDENTIFICATION</scope>
</reference>
<gene>
    <name evidence="8" type="primary">LOC117363086</name>
</gene>
<evidence type="ECO:0000256" key="3">
    <source>
        <dbReference type="ARBA" id="ARBA00022692"/>
    </source>
</evidence>
<dbReference type="Proteomes" id="UP000515159">
    <property type="component" value="Chromosome 6"/>
</dbReference>
<accession>A0A6P8RLL4</accession>
<evidence type="ECO:0000256" key="4">
    <source>
        <dbReference type="ARBA" id="ARBA00022989"/>
    </source>
</evidence>
<keyword evidence="3 6" id="KW-0812">Transmembrane</keyword>
<dbReference type="InParanoid" id="A0A6P8RLL4"/>
<dbReference type="AlphaFoldDB" id="A0A6P8RLL4"/>
<dbReference type="InterPro" id="IPR008661">
    <property type="entry name" value="L6_membrane"/>
</dbReference>
<dbReference type="RefSeq" id="XP_033806243.1">
    <property type="nucleotide sequence ID" value="XM_033950352.1"/>
</dbReference>
<organism evidence="7 8">
    <name type="scientific">Geotrypetes seraphini</name>
    <name type="common">Gaboon caecilian</name>
    <name type="synonym">Caecilia seraphini</name>
    <dbReference type="NCBI Taxonomy" id="260995"/>
    <lineage>
        <taxon>Eukaryota</taxon>
        <taxon>Metazoa</taxon>
        <taxon>Chordata</taxon>
        <taxon>Craniata</taxon>
        <taxon>Vertebrata</taxon>
        <taxon>Euteleostomi</taxon>
        <taxon>Amphibia</taxon>
        <taxon>Gymnophiona</taxon>
        <taxon>Geotrypetes</taxon>
    </lineage>
</organism>
<keyword evidence="4 6" id="KW-1133">Transmembrane helix</keyword>
<evidence type="ECO:0000256" key="5">
    <source>
        <dbReference type="ARBA" id="ARBA00023136"/>
    </source>
</evidence>
<feature type="transmembrane region" description="Helical" evidence="6">
    <location>
        <begin position="204"/>
        <end position="230"/>
    </location>
</feature>